<evidence type="ECO:0000256" key="1">
    <source>
        <dbReference type="SAM" id="MobiDB-lite"/>
    </source>
</evidence>
<feature type="compositionally biased region" description="Basic and acidic residues" evidence="1">
    <location>
        <begin position="107"/>
        <end position="117"/>
    </location>
</feature>
<protein>
    <submittedName>
        <fullName evidence="2">Uncharacterized protein</fullName>
    </submittedName>
</protein>
<evidence type="ECO:0000313" key="3">
    <source>
        <dbReference type="Proteomes" id="UP000719412"/>
    </source>
</evidence>
<sequence length="125" mass="13748">MTPDEILSVTSHAGPVTAFDKPHRSKLFRNIKGSSGPGATERERRSAIWCGADEDGRVVVEREKEADPRALEKDSQRIVVRDLNIEERRASCDLAARSPRPGRGGKGRSDKGDKQNTRDSLGPRA</sequence>
<proteinExistence type="predicted"/>
<comment type="caution">
    <text evidence="2">The sequence shown here is derived from an EMBL/GenBank/DDBJ whole genome shotgun (WGS) entry which is preliminary data.</text>
</comment>
<reference evidence="2" key="1">
    <citation type="journal article" date="2020" name="J Insects Food Feed">
        <title>The yellow mealworm (Tenebrio molitor) genome: a resource for the emerging insects as food and feed industry.</title>
        <authorList>
            <person name="Eriksson T."/>
            <person name="Andere A."/>
            <person name="Kelstrup H."/>
            <person name="Emery V."/>
            <person name="Picard C."/>
        </authorList>
    </citation>
    <scope>NUCLEOTIDE SEQUENCE</scope>
    <source>
        <strain evidence="2">Stoneville</strain>
        <tissue evidence="2">Whole head</tissue>
    </source>
</reference>
<dbReference type="AlphaFoldDB" id="A0A8J6L446"/>
<feature type="region of interest" description="Disordered" evidence="1">
    <location>
        <begin position="89"/>
        <end position="125"/>
    </location>
</feature>
<reference evidence="2" key="2">
    <citation type="submission" date="2021-08" db="EMBL/GenBank/DDBJ databases">
        <authorList>
            <person name="Eriksson T."/>
        </authorList>
    </citation>
    <scope>NUCLEOTIDE SEQUENCE</scope>
    <source>
        <strain evidence="2">Stoneville</strain>
        <tissue evidence="2">Whole head</tissue>
    </source>
</reference>
<keyword evidence="3" id="KW-1185">Reference proteome</keyword>
<evidence type="ECO:0000313" key="2">
    <source>
        <dbReference type="EMBL" id="KAH0810864.1"/>
    </source>
</evidence>
<dbReference type="EMBL" id="JABDTM020027216">
    <property type="protein sequence ID" value="KAH0810864.1"/>
    <property type="molecule type" value="Genomic_DNA"/>
</dbReference>
<name>A0A8J6L446_TENMO</name>
<dbReference type="Proteomes" id="UP000719412">
    <property type="component" value="Unassembled WGS sequence"/>
</dbReference>
<organism evidence="2 3">
    <name type="scientific">Tenebrio molitor</name>
    <name type="common">Yellow mealworm beetle</name>
    <dbReference type="NCBI Taxonomy" id="7067"/>
    <lineage>
        <taxon>Eukaryota</taxon>
        <taxon>Metazoa</taxon>
        <taxon>Ecdysozoa</taxon>
        <taxon>Arthropoda</taxon>
        <taxon>Hexapoda</taxon>
        <taxon>Insecta</taxon>
        <taxon>Pterygota</taxon>
        <taxon>Neoptera</taxon>
        <taxon>Endopterygota</taxon>
        <taxon>Coleoptera</taxon>
        <taxon>Polyphaga</taxon>
        <taxon>Cucujiformia</taxon>
        <taxon>Tenebrionidae</taxon>
        <taxon>Tenebrio</taxon>
    </lineage>
</organism>
<accession>A0A8J6L446</accession>
<gene>
    <name evidence="2" type="ORF">GEV33_011928</name>
</gene>